<dbReference type="InterPro" id="IPR020058">
    <property type="entry name" value="Glu/Gln-tRNA-synth_Ib_cat-dom"/>
</dbReference>
<keyword evidence="7" id="KW-0648">Protein biosynthesis</keyword>
<dbReference type="GO" id="GO:0004818">
    <property type="term" value="F:glutamate-tRNA ligase activity"/>
    <property type="evidence" value="ECO:0007669"/>
    <property type="project" value="TreeGrafter"/>
</dbReference>
<dbReference type="AlphaFoldDB" id="A0A1G5EKB7"/>
<keyword evidence="3 7" id="KW-0547">Nucleotide-binding</keyword>
<evidence type="ECO:0000256" key="2">
    <source>
        <dbReference type="ARBA" id="ARBA00022723"/>
    </source>
</evidence>
<dbReference type="RefSeq" id="WP_091141274.1">
    <property type="nucleotide sequence ID" value="NZ_FMVF01000004.1"/>
</dbReference>
<evidence type="ECO:0000256" key="5">
    <source>
        <dbReference type="ARBA" id="ARBA00022840"/>
    </source>
</evidence>
<dbReference type="GO" id="GO:0006424">
    <property type="term" value="P:glutamyl-tRNA aminoacylation"/>
    <property type="evidence" value="ECO:0007669"/>
    <property type="project" value="TreeGrafter"/>
</dbReference>
<gene>
    <name evidence="9" type="ORF">SAMN02927903_01088</name>
</gene>
<comment type="similarity">
    <text evidence="7">Belongs to the class-I aminoacyl-tRNA synthetase family.</text>
</comment>
<name>A0A1G5EKB7_9FLAO</name>
<feature type="domain" description="Glutamyl/glutaminyl-tRNA synthetase class Ib catalytic" evidence="8">
    <location>
        <begin position="162"/>
        <end position="253"/>
    </location>
</feature>
<keyword evidence="6 7" id="KW-0030">Aminoacyl-tRNA synthetase</keyword>
<evidence type="ECO:0000256" key="1">
    <source>
        <dbReference type="ARBA" id="ARBA00022598"/>
    </source>
</evidence>
<sequence>MHFSKTRIAPTPSGFLHLGNVYSFAITAAAAQKYGASLLLRIDDMDRDRVHPEYLADVFQTLAFLGISYDEGPSNPADFEAHYSQRHRLSFYEVLLGQLVATGKVYACSCSRKQIETDFGGVYHGACQHKKIALDTPGVAWRIDTSQARPILVRALDGSTTIAALPEGMHHFVVRKKDGFPAYQLTSLADDLYFGVDLIVRGQDLWPSTLAQLFLAGLLGADAFLSATFHHHELLTDGHDRKLSKSAGDTSVLHFRNQGLTAAGLYSRIGSTIGKPIEKPKDFSALIPD</sequence>
<organism evidence="9 10">
    <name type="scientific">Flavobacterium caeni</name>
    <dbReference type="NCBI Taxonomy" id="490189"/>
    <lineage>
        <taxon>Bacteria</taxon>
        <taxon>Pseudomonadati</taxon>
        <taxon>Bacteroidota</taxon>
        <taxon>Flavobacteriia</taxon>
        <taxon>Flavobacteriales</taxon>
        <taxon>Flavobacteriaceae</taxon>
        <taxon>Flavobacterium</taxon>
    </lineage>
</organism>
<dbReference type="EMBL" id="FMVF01000004">
    <property type="protein sequence ID" value="SCY27443.1"/>
    <property type="molecule type" value="Genomic_DNA"/>
</dbReference>
<dbReference type="InterPro" id="IPR014729">
    <property type="entry name" value="Rossmann-like_a/b/a_fold"/>
</dbReference>
<dbReference type="Gene3D" id="3.40.50.620">
    <property type="entry name" value="HUPs"/>
    <property type="match status" value="1"/>
</dbReference>
<dbReference type="InterPro" id="IPR000924">
    <property type="entry name" value="Glu/Gln-tRNA-synth"/>
</dbReference>
<dbReference type="InterPro" id="IPR001412">
    <property type="entry name" value="aa-tRNA-synth_I_CS"/>
</dbReference>
<dbReference type="Pfam" id="PF00749">
    <property type="entry name" value="tRNA-synt_1c"/>
    <property type="match status" value="2"/>
</dbReference>
<evidence type="ECO:0000256" key="7">
    <source>
        <dbReference type="RuleBase" id="RU363037"/>
    </source>
</evidence>
<dbReference type="PROSITE" id="PS00178">
    <property type="entry name" value="AA_TRNA_LIGASE_I"/>
    <property type="match status" value="1"/>
</dbReference>
<proteinExistence type="inferred from homology"/>
<dbReference type="GO" id="GO:0005829">
    <property type="term" value="C:cytosol"/>
    <property type="evidence" value="ECO:0007669"/>
    <property type="project" value="TreeGrafter"/>
</dbReference>
<keyword evidence="4" id="KW-0862">Zinc</keyword>
<evidence type="ECO:0000259" key="8">
    <source>
        <dbReference type="Pfam" id="PF00749"/>
    </source>
</evidence>
<protein>
    <submittedName>
        <fullName evidence="9">Glutamyl-tRNA synthetase</fullName>
    </submittedName>
</protein>
<evidence type="ECO:0000256" key="4">
    <source>
        <dbReference type="ARBA" id="ARBA00022833"/>
    </source>
</evidence>
<accession>A0A1G5EKB7</accession>
<dbReference type="PANTHER" id="PTHR43311:SF1">
    <property type="entry name" value="GLUTAMYL-Q TRNA(ASP) SYNTHETASE"/>
    <property type="match status" value="1"/>
</dbReference>
<keyword evidence="10" id="KW-1185">Reference proteome</keyword>
<evidence type="ECO:0000256" key="3">
    <source>
        <dbReference type="ARBA" id="ARBA00022741"/>
    </source>
</evidence>
<evidence type="ECO:0000313" key="10">
    <source>
        <dbReference type="Proteomes" id="UP000199354"/>
    </source>
</evidence>
<reference evidence="9 10" key="1">
    <citation type="submission" date="2016-10" db="EMBL/GenBank/DDBJ databases">
        <authorList>
            <person name="de Groot N.N."/>
        </authorList>
    </citation>
    <scope>NUCLEOTIDE SEQUENCE [LARGE SCALE GENOMIC DNA]</scope>
    <source>
        <strain evidence="9 10">CGMCC 1.7031</strain>
    </source>
</reference>
<keyword evidence="1 7" id="KW-0436">Ligase</keyword>
<keyword evidence="5 7" id="KW-0067">ATP-binding</keyword>
<dbReference type="STRING" id="490189.SAMN02927903_01088"/>
<dbReference type="OrthoDB" id="9807503at2"/>
<evidence type="ECO:0000256" key="6">
    <source>
        <dbReference type="ARBA" id="ARBA00023146"/>
    </source>
</evidence>
<evidence type="ECO:0000313" key="9">
    <source>
        <dbReference type="EMBL" id="SCY27443.1"/>
    </source>
</evidence>
<feature type="domain" description="Glutamyl/glutaminyl-tRNA synthetase class Ib catalytic" evidence="8">
    <location>
        <begin position="5"/>
        <end position="117"/>
    </location>
</feature>
<dbReference type="InterPro" id="IPR049940">
    <property type="entry name" value="GluQ/Sye"/>
</dbReference>
<dbReference type="PRINTS" id="PR00987">
    <property type="entry name" value="TRNASYNTHGLU"/>
</dbReference>
<dbReference type="SUPFAM" id="SSF52374">
    <property type="entry name" value="Nucleotidylyl transferase"/>
    <property type="match status" value="1"/>
</dbReference>
<dbReference type="Proteomes" id="UP000199354">
    <property type="component" value="Unassembled WGS sequence"/>
</dbReference>
<keyword evidence="2" id="KW-0479">Metal-binding</keyword>
<dbReference type="GO" id="GO:0005524">
    <property type="term" value="F:ATP binding"/>
    <property type="evidence" value="ECO:0007669"/>
    <property type="project" value="UniProtKB-KW"/>
</dbReference>
<dbReference type="PANTHER" id="PTHR43311">
    <property type="entry name" value="GLUTAMATE--TRNA LIGASE"/>
    <property type="match status" value="1"/>
</dbReference>